<evidence type="ECO:0008006" key="4">
    <source>
        <dbReference type="Google" id="ProtNLM"/>
    </source>
</evidence>
<comment type="caution">
    <text evidence="2">The sequence shown here is derived from an EMBL/GenBank/DDBJ whole genome shotgun (WGS) entry which is preliminary data.</text>
</comment>
<feature type="compositionally biased region" description="Low complexity" evidence="1">
    <location>
        <begin position="475"/>
        <end position="492"/>
    </location>
</feature>
<feature type="compositionally biased region" description="Low complexity" evidence="1">
    <location>
        <begin position="631"/>
        <end position="671"/>
    </location>
</feature>
<organism evidence="2 3">
    <name type="scientific">Linnemannia gamsii</name>
    <dbReference type="NCBI Taxonomy" id="64522"/>
    <lineage>
        <taxon>Eukaryota</taxon>
        <taxon>Fungi</taxon>
        <taxon>Fungi incertae sedis</taxon>
        <taxon>Mucoromycota</taxon>
        <taxon>Mortierellomycotina</taxon>
        <taxon>Mortierellomycetes</taxon>
        <taxon>Mortierellales</taxon>
        <taxon>Mortierellaceae</taxon>
        <taxon>Linnemannia</taxon>
    </lineage>
</organism>
<dbReference type="EMBL" id="JAAAIM010000574">
    <property type="protein sequence ID" value="KAG0286421.1"/>
    <property type="molecule type" value="Genomic_DNA"/>
</dbReference>
<keyword evidence="3" id="KW-1185">Reference proteome</keyword>
<feature type="compositionally biased region" description="Acidic residues" evidence="1">
    <location>
        <begin position="722"/>
        <end position="736"/>
    </location>
</feature>
<feature type="region of interest" description="Disordered" evidence="1">
    <location>
        <begin position="561"/>
        <end position="580"/>
    </location>
</feature>
<dbReference type="Proteomes" id="UP001194696">
    <property type="component" value="Unassembled WGS sequence"/>
</dbReference>
<feature type="compositionally biased region" description="Pro residues" evidence="1">
    <location>
        <begin position="672"/>
        <end position="682"/>
    </location>
</feature>
<proteinExistence type="predicted"/>
<feature type="compositionally biased region" description="Low complexity" evidence="1">
    <location>
        <begin position="701"/>
        <end position="721"/>
    </location>
</feature>
<dbReference type="SUPFAM" id="SSF52047">
    <property type="entry name" value="RNI-like"/>
    <property type="match status" value="1"/>
</dbReference>
<name>A0ABQ7JXA6_9FUNG</name>
<evidence type="ECO:0000313" key="3">
    <source>
        <dbReference type="Proteomes" id="UP001194696"/>
    </source>
</evidence>
<feature type="region of interest" description="Disordered" evidence="1">
    <location>
        <begin position="461"/>
        <end position="544"/>
    </location>
</feature>
<feature type="region of interest" description="Disordered" evidence="1">
    <location>
        <begin position="631"/>
        <end position="738"/>
    </location>
</feature>
<dbReference type="Gene3D" id="3.80.10.10">
    <property type="entry name" value="Ribonuclease Inhibitor"/>
    <property type="match status" value="1"/>
</dbReference>
<sequence>MPDFIPPGLNPLNIPEIVVMVGQQIPLCRRTILPYPYTGTFTFNAVPITLFAPKDLLACTAVCQAWRRMLLPVLWRYYDGSLMRYVPPQVLQKASVYFRIFRDPIGQYLQGPFFSTHLQQLVISQQHEWVVPFLDSNPALQHLTWTGLGRPLADQQFMALARMAQLRDLCLSNCSLVGRSFASVLNASPGLSRLSLSFVDGITQLEDLSTMAFLEEIALGYLPVNSQSAVLNDLTRFCPNLRRISFLGTWGPTNDDFVTERQGRDLLKLSSILMVFCPQLHSIHSTAAYCFGVDRFNTLQDFELAALAESAGQLTSFGAEISSLGRMLTDALICQSRTLVAVDLCIRRKYPHQHPHDGGGSELGEGGLFKLDILDHGIGALTKQSYWDEDEEVLMQDGSRQSRDIVNAARILTHCSNLRVFRLKSDEKCIRMEEAMALFARPWACLGLEVFSLGHISMPASLPSKSTRTRKSSRRTTSSGSCSSPSAASTSRTTKKRPGKRTLVGQPAVAGDSPKSVVVTPVSMSSAYPSPSPSPSFVSPSVPPSLVTTSKMHNLGSIAVRTGRSSSATQDTGGAADGTTTLLDDGDFDWAPFPDGSSLVSPSSISTSCFSESLAGSPSFSTSNATASLLSSSSSSRAMSRTSYTSTSSGSSSSSESSSSGLGLPSASNPVNLPPLPPPPQPKSVVATATRKSAWKRARSRSVSVSSCSSTSSSSSSSASQSDDDEGGGGGGEEDEGWKFGEDFKKRLVHQVALLTVLRELCLNKVRYARTTIV</sequence>
<gene>
    <name evidence="2" type="ORF">BGZ96_009467</name>
</gene>
<dbReference type="InterPro" id="IPR032675">
    <property type="entry name" value="LRR_dom_sf"/>
</dbReference>
<feature type="compositionally biased region" description="Low complexity" evidence="1">
    <location>
        <begin position="521"/>
        <end position="540"/>
    </location>
</feature>
<accession>A0ABQ7JXA6</accession>
<evidence type="ECO:0000313" key="2">
    <source>
        <dbReference type="EMBL" id="KAG0286421.1"/>
    </source>
</evidence>
<reference evidence="2 3" key="1">
    <citation type="journal article" date="2020" name="Fungal Divers.">
        <title>Resolving the Mortierellaceae phylogeny through synthesis of multi-gene phylogenetics and phylogenomics.</title>
        <authorList>
            <person name="Vandepol N."/>
            <person name="Liber J."/>
            <person name="Desiro A."/>
            <person name="Na H."/>
            <person name="Kennedy M."/>
            <person name="Barry K."/>
            <person name="Grigoriev I.V."/>
            <person name="Miller A.N."/>
            <person name="O'Donnell K."/>
            <person name="Stajich J.E."/>
            <person name="Bonito G."/>
        </authorList>
    </citation>
    <scope>NUCLEOTIDE SEQUENCE [LARGE SCALE GENOMIC DNA]</scope>
    <source>
        <strain evidence="2 3">AD045</strain>
    </source>
</reference>
<evidence type="ECO:0000256" key="1">
    <source>
        <dbReference type="SAM" id="MobiDB-lite"/>
    </source>
</evidence>
<protein>
    <recommendedName>
        <fullName evidence="4">F-box domain-containing protein</fullName>
    </recommendedName>
</protein>
<feature type="compositionally biased region" description="Low complexity" evidence="1">
    <location>
        <begin position="571"/>
        <end position="580"/>
    </location>
</feature>